<organism evidence="7">
    <name type="scientific">Opuntia streptacantha</name>
    <name type="common">Prickly pear cactus</name>
    <name type="synonym">Opuntia cardona</name>
    <dbReference type="NCBI Taxonomy" id="393608"/>
    <lineage>
        <taxon>Eukaryota</taxon>
        <taxon>Viridiplantae</taxon>
        <taxon>Streptophyta</taxon>
        <taxon>Embryophyta</taxon>
        <taxon>Tracheophyta</taxon>
        <taxon>Spermatophyta</taxon>
        <taxon>Magnoliopsida</taxon>
        <taxon>eudicotyledons</taxon>
        <taxon>Gunneridae</taxon>
        <taxon>Pentapetalae</taxon>
        <taxon>Caryophyllales</taxon>
        <taxon>Cactineae</taxon>
        <taxon>Cactaceae</taxon>
        <taxon>Opuntioideae</taxon>
        <taxon>Opuntia</taxon>
    </lineage>
</organism>
<evidence type="ECO:0000256" key="3">
    <source>
        <dbReference type="ARBA" id="ARBA00022782"/>
    </source>
</evidence>
<keyword evidence="6" id="KW-0732">Signal</keyword>
<evidence type="ECO:0000256" key="2">
    <source>
        <dbReference type="ARBA" id="ARBA00022473"/>
    </source>
</evidence>
<keyword evidence="3" id="KW-0221">Differentiation</keyword>
<reference evidence="7" key="1">
    <citation type="journal article" date="2013" name="J. Plant Res.">
        <title>Effect of fungi and light on seed germination of three Opuntia species from semiarid lands of central Mexico.</title>
        <authorList>
            <person name="Delgado-Sanchez P."/>
            <person name="Jimenez-Bremont J.F."/>
            <person name="Guerrero-Gonzalez Mde L."/>
            <person name="Flores J."/>
        </authorList>
    </citation>
    <scope>NUCLEOTIDE SEQUENCE</scope>
    <source>
        <tissue evidence="7">Cladode</tissue>
    </source>
</reference>
<dbReference type="GO" id="GO:0030154">
    <property type="term" value="P:cell differentiation"/>
    <property type="evidence" value="ECO:0007669"/>
    <property type="project" value="UniProtKB-KW"/>
</dbReference>
<accession>A0A7C9EPW5</accession>
<dbReference type="PANTHER" id="PTHR34359:SF5">
    <property type="entry name" value="CLAVATA3_ESR (CLE)-RELATED PROTEIN 9"/>
    <property type="match status" value="1"/>
</dbReference>
<feature type="signal peptide" evidence="6">
    <location>
        <begin position="1"/>
        <end position="29"/>
    </location>
</feature>
<evidence type="ECO:0000256" key="4">
    <source>
        <dbReference type="ARBA" id="ARBA00023278"/>
    </source>
</evidence>
<dbReference type="InterPro" id="IPR039618">
    <property type="entry name" value="CLE9-13"/>
</dbReference>
<evidence type="ECO:0000256" key="6">
    <source>
        <dbReference type="SAM" id="SignalP"/>
    </source>
</evidence>
<evidence type="ECO:0000256" key="5">
    <source>
        <dbReference type="SAM" id="MobiDB-lite"/>
    </source>
</evidence>
<dbReference type="AlphaFoldDB" id="A0A7C9EPW5"/>
<sequence>MNNLTRNTILSPLFIITTITVSLLNVCSSASFADSTSKNTVLLEPPASRPPPSSSDSTTLHRQYDHYSHLHLPSNYLYPPNSICLHFHRHLFCRHHSPPSTTVIDRRYGVEKRLVPSGPNPLHNR</sequence>
<feature type="chain" id="PRO_5027588352" evidence="6">
    <location>
        <begin position="30"/>
        <end position="125"/>
    </location>
</feature>
<proteinExistence type="inferred from homology"/>
<reference evidence="7" key="2">
    <citation type="submission" date="2020-07" db="EMBL/GenBank/DDBJ databases">
        <authorList>
            <person name="Vera ALvarez R."/>
            <person name="Arias-Moreno D.M."/>
            <person name="Jimenez-Jacinto V."/>
            <person name="Jimenez-Bremont J.F."/>
            <person name="Swaminathan K."/>
            <person name="Moose S.P."/>
            <person name="Guerrero-Gonzalez M.L."/>
            <person name="Marino-Ramirez L."/>
            <person name="Landsman D."/>
            <person name="Rodriguez-Kessler M."/>
            <person name="Delgado-Sanchez P."/>
        </authorList>
    </citation>
    <scope>NUCLEOTIDE SEQUENCE</scope>
    <source>
        <tissue evidence="7">Cladode</tissue>
    </source>
</reference>
<feature type="region of interest" description="Disordered" evidence="5">
    <location>
        <begin position="40"/>
        <end position="60"/>
    </location>
</feature>
<protein>
    <submittedName>
        <fullName evidence="7">Uncharacterized protein</fullName>
    </submittedName>
</protein>
<comment type="similarity">
    <text evidence="1">Belongs to the CLV3/ESR signal peptide family.</text>
</comment>
<evidence type="ECO:0000313" key="7">
    <source>
        <dbReference type="EMBL" id="MBA4671783.1"/>
    </source>
</evidence>
<evidence type="ECO:0000256" key="1">
    <source>
        <dbReference type="ARBA" id="ARBA00005416"/>
    </source>
</evidence>
<keyword evidence="2" id="KW-0217">Developmental protein</keyword>
<name>A0A7C9EPW5_OPUST</name>
<keyword evidence="4" id="KW-0379">Hydroxylation</keyword>
<dbReference type="EMBL" id="GISG01252355">
    <property type="protein sequence ID" value="MBA4671783.1"/>
    <property type="molecule type" value="Transcribed_RNA"/>
</dbReference>
<dbReference type="PANTHER" id="PTHR34359">
    <property type="entry name" value="CLAVATA3/ESR (CLE)-RELATED PROTEIN 10"/>
    <property type="match status" value="1"/>
</dbReference>